<evidence type="ECO:0000256" key="2">
    <source>
        <dbReference type="SAM" id="SignalP"/>
    </source>
</evidence>
<feature type="domain" description="PepSY" evidence="3">
    <location>
        <begin position="13"/>
        <end position="92"/>
    </location>
</feature>
<evidence type="ECO:0000313" key="5">
    <source>
        <dbReference type="Proteomes" id="UP000272778"/>
    </source>
</evidence>
<feature type="region of interest" description="Disordered" evidence="1">
    <location>
        <begin position="89"/>
        <end position="152"/>
    </location>
</feature>
<dbReference type="InterPro" id="IPR025711">
    <property type="entry name" value="PepSY"/>
</dbReference>
<evidence type="ECO:0000256" key="1">
    <source>
        <dbReference type="SAM" id="MobiDB-lite"/>
    </source>
</evidence>
<keyword evidence="2" id="KW-0732">Signal</keyword>
<dbReference type="OrthoDB" id="9180865at2"/>
<organism evidence="4 5">
    <name type="scientific">Paraburkholderia dinghuensis</name>
    <dbReference type="NCBI Taxonomy" id="2305225"/>
    <lineage>
        <taxon>Bacteria</taxon>
        <taxon>Pseudomonadati</taxon>
        <taxon>Pseudomonadota</taxon>
        <taxon>Betaproteobacteria</taxon>
        <taxon>Burkholderiales</taxon>
        <taxon>Burkholderiaceae</taxon>
        <taxon>Paraburkholderia</taxon>
    </lineage>
</organism>
<proteinExistence type="predicted"/>
<evidence type="ECO:0000313" key="4">
    <source>
        <dbReference type="EMBL" id="RQH07154.1"/>
    </source>
</evidence>
<evidence type="ECO:0000259" key="3">
    <source>
        <dbReference type="Pfam" id="PF13670"/>
    </source>
</evidence>
<dbReference type="AlphaFoldDB" id="A0A3N6MT54"/>
<keyword evidence="5" id="KW-1185">Reference proteome</keyword>
<dbReference type="Proteomes" id="UP000272778">
    <property type="component" value="Unassembled WGS sequence"/>
</dbReference>
<feature type="signal peptide" evidence="2">
    <location>
        <begin position="1"/>
        <end position="28"/>
    </location>
</feature>
<name>A0A3N6MT54_9BURK</name>
<gene>
    <name evidence="4" type="ORF">D1Y85_09845</name>
</gene>
<dbReference type="Pfam" id="PF13670">
    <property type="entry name" value="PepSY_2"/>
    <property type="match status" value="1"/>
</dbReference>
<accession>A0A3N6MT54</accession>
<feature type="compositionally biased region" description="Low complexity" evidence="1">
    <location>
        <begin position="117"/>
        <end position="139"/>
    </location>
</feature>
<dbReference type="EMBL" id="RQIS01000006">
    <property type="protein sequence ID" value="RQH07154.1"/>
    <property type="molecule type" value="Genomic_DNA"/>
</dbReference>
<comment type="caution">
    <text evidence="4">The sequence shown here is derived from an EMBL/GenBank/DDBJ whole genome shotgun (WGS) entry which is preliminary data.</text>
</comment>
<reference evidence="4 5" key="1">
    <citation type="submission" date="2018-11" db="EMBL/GenBank/DDBJ databases">
        <title>Paraburkholderia sp. DHOA04, isolated from soil.</title>
        <authorList>
            <person name="Gao Z.-H."/>
            <person name="Qiu L.-H."/>
            <person name="Fu J.-C."/>
        </authorList>
    </citation>
    <scope>NUCLEOTIDE SEQUENCE [LARGE SCALE GENOMIC DNA]</scope>
    <source>
        <strain evidence="4 5">DHOA04</strain>
    </source>
</reference>
<sequence length="152" mass="16136">MPPRPLRYALAIAAIVAVSAMGTRIALADEHCNVPLANWKPVKDLDSLARSQGWNVDKIKTDDGCYVIRGTDRDGRRFKAKVNPGTLEIMRMKSGDDDDGHGRHRWRGEHGAERGRGAQSATPGSTAGDGASGAAPAGGVLTPGTRPQVQIN</sequence>
<protein>
    <submittedName>
        <fullName evidence="4">PepSY domain-containing protein</fullName>
    </submittedName>
</protein>
<feature type="chain" id="PRO_5018072172" evidence="2">
    <location>
        <begin position="29"/>
        <end position="152"/>
    </location>
</feature>